<dbReference type="Pfam" id="PF14541">
    <property type="entry name" value="TAXi_C"/>
    <property type="match status" value="1"/>
</dbReference>
<dbReference type="SUPFAM" id="SSF49764">
    <property type="entry name" value="HSP20-like chaperones"/>
    <property type="match status" value="2"/>
</dbReference>
<feature type="domain" description="SHSP" evidence="7">
    <location>
        <begin position="886"/>
        <end position="979"/>
    </location>
</feature>
<name>A0A7G2EYL0_ARATH</name>
<evidence type="ECO:0000256" key="1">
    <source>
        <dbReference type="ARBA" id="ARBA00007447"/>
    </source>
</evidence>
<proteinExistence type="inferred from homology"/>
<protein>
    <submittedName>
        <fullName evidence="9">(thale cress) hypothetical protein</fullName>
    </submittedName>
</protein>
<evidence type="ECO:0000313" key="9">
    <source>
        <dbReference type="EMBL" id="CAD5328136.1"/>
    </source>
</evidence>
<accession>A0A7G2EYL0</accession>
<dbReference type="AlphaFoldDB" id="A0A7G2EYL0"/>
<evidence type="ECO:0000256" key="3">
    <source>
        <dbReference type="ARBA" id="ARBA00022750"/>
    </source>
</evidence>
<dbReference type="EMBL" id="LR881469">
    <property type="protein sequence ID" value="CAD5328136.1"/>
    <property type="molecule type" value="Genomic_DNA"/>
</dbReference>
<dbReference type="InterPro" id="IPR032799">
    <property type="entry name" value="TAXi_C"/>
</dbReference>
<evidence type="ECO:0000259" key="8">
    <source>
        <dbReference type="PROSITE" id="PS51767"/>
    </source>
</evidence>
<dbReference type="Pfam" id="PF14543">
    <property type="entry name" value="TAXi_N"/>
    <property type="match status" value="1"/>
</dbReference>
<evidence type="ECO:0000256" key="4">
    <source>
        <dbReference type="ARBA" id="ARBA00022801"/>
    </source>
</evidence>
<dbReference type="PROSITE" id="PS51767">
    <property type="entry name" value="PEPTIDASE_A1"/>
    <property type="match status" value="1"/>
</dbReference>
<evidence type="ECO:0000256" key="5">
    <source>
        <dbReference type="ARBA" id="ARBA00023180"/>
    </source>
</evidence>
<dbReference type="PROSITE" id="PS01031">
    <property type="entry name" value="SHSP"/>
    <property type="match status" value="1"/>
</dbReference>
<dbReference type="InterPro" id="IPR032861">
    <property type="entry name" value="TAXi_N"/>
</dbReference>
<dbReference type="CDD" id="cd05476">
    <property type="entry name" value="pepsin_A_like_plant"/>
    <property type="match status" value="1"/>
</dbReference>
<evidence type="ECO:0000256" key="6">
    <source>
        <dbReference type="PROSITE-ProRule" id="PRU00285"/>
    </source>
</evidence>
<keyword evidence="3" id="KW-0064">Aspartyl protease</keyword>
<comment type="similarity">
    <text evidence="1">Belongs to the peptidase A1 family.</text>
</comment>
<reference evidence="9 10" key="1">
    <citation type="submission" date="2020-09" db="EMBL/GenBank/DDBJ databases">
        <authorList>
            <person name="Ashkenazy H."/>
        </authorList>
    </citation>
    <scope>NUCLEOTIDE SEQUENCE [LARGE SCALE GENOMIC DNA]</scope>
    <source>
        <strain evidence="10">cv. Cdm-0</strain>
    </source>
</reference>
<keyword evidence="5" id="KW-0325">Glycoprotein</keyword>
<dbReference type="Gene3D" id="2.40.70.10">
    <property type="entry name" value="Acid Proteases"/>
    <property type="match status" value="2"/>
</dbReference>
<feature type="domain" description="Peptidase A1" evidence="8">
    <location>
        <begin position="83"/>
        <end position="487"/>
    </location>
</feature>
<keyword evidence="2" id="KW-0645">Protease</keyword>
<sequence length="979" mass="106711">MKTCLIFFLYTTILNYCFYFSVSSSSTPLLLPLSHSLSTSKHTSSPLHLLKSSSSHSSARFRRHHHKQQQQQLSLPISSGSDYLISLSVGSSSSAVSLYLDTGSDLVWFPCRPFTCILCESKPLPPSPPSSLSSSATTVSCSSPSCSAAHSSLPSSDLCAISNCPLDFIETGDCNTSSYPCPPFYYAYGDGSLVAKLYSDSLSLPSVSVSNFTFGCAHTTLAEPIGVAGFGRGRLSLPAQLAVHSPHLGNSFSYCLVSHSFDSDRVRRPSPLILGRFVDKKEKRVGTTDDHDDGDDEKKKKNEFVFTEMLSNPKHPYFYSVSLQGISIGKRNIPAPAMLRKIDKNGGGGVVVDSGTTFTMLPAKFYNSVVEEFDSRVGRVHERADRVEPSSGMSPCYYLNQTVRVPALVLHFAGNRSSVTLPRRNYFYEFMDGGDGKEEKRKVGCLMLMNGGDESELRGGTGGILGNYQQQGFEVVYDLLNRRVGFAKRNRRNMSIPHIAPVPHPRDGYYATNNPYQVNGPKGFTEFKYLEETHDLFVRLDFPGIQKESVIILLEPSKKAVIVTGEAPKESKHDSSHRKYGTATGLICDCCEISNIQCFVGDGVVRLILSKQKINLRVPIFCSFGGARMPTDASPNIIRGYNPEVAGGHPLAHLRGLNPEGCRGTDPFDPAFTGPTIRPHPSVLEGSTSAYETKQLSNGGLYLRIDMPGVPSDGFIVAVDGNGVVTIMGRAPATMHDSSGRSYVCKVAIVPRGYDWRRIKIIAKHGVIHGFYAMNNPYQANGPKGFAEFKYLEDTHDLFVRLDLPGVKKETVVTLLEPSKKAVTVTGDAAKSSKHDASNRKYGTSVGLLCDCCEISNNIHTFVEDGVVRLILYPAFTGPVVLPHPSVLEGPMMPYETKQLSNGGLYMRVDMPGVPSEKFMVAVDGDGVVTIMGRAPATMHDTSGRTYVAKVANVPRGYDGGRIKLVSKHGVIRLTIPSN</sequence>
<dbReference type="InterPro" id="IPR033121">
    <property type="entry name" value="PEPTIDASE_A1"/>
</dbReference>
<dbReference type="GO" id="GO:0006508">
    <property type="term" value="P:proteolysis"/>
    <property type="evidence" value="ECO:0007669"/>
    <property type="project" value="UniProtKB-KW"/>
</dbReference>
<dbReference type="GO" id="GO:0004190">
    <property type="term" value="F:aspartic-type endopeptidase activity"/>
    <property type="evidence" value="ECO:0007669"/>
    <property type="project" value="UniProtKB-KW"/>
</dbReference>
<dbReference type="InterPro" id="IPR034161">
    <property type="entry name" value="Pepsin-like_plant"/>
</dbReference>
<evidence type="ECO:0000259" key="7">
    <source>
        <dbReference type="PROSITE" id="PS01031"/>
    </source>
</evidence>
<dbReference type="InterPro" id="IPR002068">
    <property type="entry name" value="A-crystallin/Hsp20_dom"/>
</dbReference>
<dbReference type="InterPro" id="IPR021109">
    <property type="entry name" value="Peptidase_aspartic_dom_sf"/>
</dbReference>
<dbReference type="FunFam" id="2.40.70.10:FF:000063">
    <property type="entry name" value="aspartic proteinase nepenthesin-1"/>
    <property type="match status" value="1"/>
</dbReference>
<dbReference type="PROSITE" id="PS00141">
    <property type="entry name" value="ASP_PROTEASE"/>
    <property type="match status" value="1"/>
</dbReference>
<dbReference type="SUPFAM" id="SSF50630">
    <property type="entry name" value="Acid proteases"/>
    <property type="match status" value="1"/>
</dbReference>
<dbReference type="InterPro" id="IPR044656">
    <property type="entry name" value="HSP14.7/HSP23.5/HSP23.6-like"/>
</dbReference>
<dbReference type="FunFam" id="2.40.70.10:FF:000055">
    <property type="entry name" value="Probable aspartyl protease At4g16563"/>
    <property type="match status" value="1"/>
</dbReference>
<evidence type="ECO:0000313" key="10">
    <source>
        <dbReference type="Proteomes" id="UP000516314"/>
    </source>
</evidence>
<gene>
    <name evidence="9" type="ORF">AT9943_LOCUS15804</name>
</gene>
<evidence type="ECO:0000256" key="2">
    <source>
        <dbReference type="ARBA" id="ARBA00022670"/>
    </source>
</evidence>
<organism evidence="9 10">
    <name type="scientific">Arabidopsis thaliana</name>
    <name type="common">Mouse-ear cress</name>
    <dbReference type="NCBI Taxonomy" id="3702"/>
    <lineage>
        <taxon>Eukaryota</taxon>
        <taxon>Viridiplantae</taxon>
        <taxon>Streptophyta</taxon>
        <taxon>Embryophyta</taxon>
        <taxon>Tracheophyta</taxon>
        <taxon>Spermatophyta</taxon>
        <taxon>Magnoliopsida</taxon>
        <taxon>eudicotyledons</taxon>
        <taxon>Gunneridae</taxon>
        <taxon>Pentapetalae</taxon>
        <taxon>rosids</taxon>
        <taxon>malvids</taxon>
        <taxon>Brassicales</taxon>
        <taxon>Brassicaceae</taxon>
        <taxon>Camelineae</taxon>
        <taxon>Arabidopsis</taxon>
    </lineage>
</organism>
<dbReference type="InterPro" id="IPR001969">
    <property type="entry name" value="Aspartic_peptidase_AS"/>
</dbReference>
<dbReference type="Proteomes" id="UP000516314">
    <property type="component" value="Chromosome 4"/>
</dbReference>
<dbReference type="PANTHER" id="PTHR46991">
    <property type="entry name" value="23.5 KDA HEAT SHOCK PROTEIN, MITOCHONDRIAL"/>
    <property type="match status" value="1"/>
</dbReference>
<dbReference type="CDD" id="cd00298">
    <property type="entry name" value="ACD_sHsps_p23-like"/>
    <property type="match status" value="2"/>
</dbReference>
<dbReference type="InterPro" id="IPR008978">
    <property type="entry name" value="HSP20-like_chaperone"/>
</dbReference>
<keyword evidence="4" id="KW-0378">Hydrolase</keyword>
<dbReference type="PANTHER" id="PTHR46991:SF37">
    <property type="entry name" value="57 KDA HEAT SHOCK PROTEIN-RELATED"/>
    <property type="match status" value="1"/>
</dbReference>
<comment type="similarity">
    <text evidence="6">Belongs to the small heat shock protein (HSP20) family.</text>
</comment>